<name>A0ABR2PPW7_9ROSI</name>
<organism evidence="1 2">
    <name type="scientific">Hibiscus sabdariffa</name>
    <name type="common">roselle</name>
    <dbReference type="NCBI Taxonomy" id="183260"/>
    <lineage>
        <taxon>Eukaryota</taxon>
        <taxon>Viridiplantae</taxon>
        <taxon>Streptophyta</taxon>
        <taxon>Embryophyta</taxon>
        <taxon>Tracheophyta</taxon>
        <taxon>Spermatophyta</taxon>
        <taxon>Magnoliopsida</taxon>
        <taxon>eudicotyledons</taxon>
        <taxon>Gunneridae</taxon>
        <taxon>Pentapetalae</taxon>
        <taxon>rosids</taxon>
        <taxon>malvids</taxon>
        <taxon>Malvales</taxon>
        <taxon>Malvaceae</taxon>
        <taxon>Malvoideae</taxon>
        <taxon>Hibiscus</taxon>
    </lineage>
</organism>
<sequence length="104" mass="10858">MAPQLSDRALTNPRFASDSVALLSGLALGRLPEASSLIHVPISLECVDHPVNEEDVHVTKKSRCEGDEVMDVAGDDVMTCTSNGLGGDNGSIVGTEGIHRCAAE</sequence>
<proteinExistence type="predicted"/>
<dbReference type="Proteomes" id="UP001396334">
    <property type="component" value="Unassembled WGS sequence"/>
</dbReference>
<reference evidence="1 2" key="1">
    <citation type="journal article" date="2024" name="G3 (Bethesda)">
        <title>Genome assembly of Hibiscus sabdariffa L. provides insights into metabolisms of medicinal natural products.</title>
        <authorList>
            <person name="Kim T."/>
        </authorList>
    </citation>
    <scope>NUCLEOTIDE SEQUENCE [LARGE SCALE GENOMIC DNA]</scope>
    <source>
        <strain evidence="1">TK-2024</strain>
        <tissue evidence="1">Old leaves</tissue>
    </source>
</reference>
<gene>
    <name evidence="1" type="ORF">V6N11_009173</name>
</gene>
<keyword evidence="2" id="KW-1185">Reference proteome</keyword>
<accession>A0ABR2PPW7</accession>
<comment type="caution">
    <text evidence="1">The sequence shown here is derived from an EMBL/GenBank/DDBJ whole genome shotgun (WGS) entry which is preliminary data.</text>
</comment>
<protein>
    <submittedName>
        <fullName evidence="1">Uncharacterized protein</fullName>
    </submittedName>
</protein>
<dbReference type="EMBL" id="JBBPBN010000054">
    <property type="protein sequence ID" value="KAK8990474.1"/>
    <property type="molecule type" value="Genomic_DNA"/>
</dbReference>
<evidence type="ECO:0000313" key="2">
    <source>
        <dbReference type="Proteomes" id="UP001396334"/>
    </source>
</evidence>
<evidence type="ECO:0000313" key="1">
    <source>
        <dbReference type="EMBL" id="KAK8990474.1"/>
    </source>
</evidence>